<keyword evidence="14" id="KW-1185">Reference proteome</keyword>
<keyword evidence="7 10" id="KW-0472">Membrane</keyword>
<protein>
    <recommendedName>
        <fullName evidence="10">UDP-N-acetylglucosamine--N-acetylmuramyl-(pentapeptide) pyrophosphoryl-undecaprenol N-acetylglucosamine transferase</fullName>
        <ecNumber evidence="10">2.4.1.227</ecNumber>
    </recommendedName>
    <alternativeName>
        <fullName evidence="10">Undecaprenyl-PP-MurNAc-pentapeptide-UDPGlcNAc GlcNAc transferase</fullName>
    </alternativeName>
</protein>
<evidence type="ECO:0000256" key="7">
    <source>
        <dbReference type="ARBA" id="ARBA00023136"/>
    </source>
</evidence>
<organism evidence="13 14">
    <name type="scientific">Endozoicomonas lisbonensis</name>
    <dbReference type="NCBI Taxonomy" id="3120522"/>
    <lineage>
        <taxon>Bacteria</taxon>
        <taxon>Pseudomonadati</taxon>
        <taxon>Pseudomonadota</taxon>
        <taxon>Gammaproteobacteria</taxon>
        <taxon>Oceanospirillales</taxon>
        <taxon>Endozoicomonadaceae</taxon>
        <taxon>Endozoicomonas</taxon>
    </lineage>
</organism>
<dbReference type="RefSeq" id="WP_354008665.1">
    <property type="nucleotide sequence ID" value="NZ_JBEWTA010000001.1"/>
</dbReference>
<evidence type="ECO:0000259" key="11">
    <source>
        <dbReference type="Pfam" id="PF03033"/>
    </source>
</evidence>
<evidence type="ECO:0000256" key="2">
    <source>
        <dbReference type="ARBA" id="ARBA00022618"/>
    </source>
</evidence>
<keyword evidence="5 10" id="KW-0133">Cell shape</keyword>
<dbReference type="CDD" id="cd03785">
    <property type="entry name" value="GT28_MurG"/>
    <property type="match status" value="1"/>
</dbReference>
<keyword evidence="1 10" id="KW-1003">Cell membrane</keyword>
<evidence type="ECO:0000313" key="14">
    <source>
        <dbReference type="Proteomes" id="UP001549366"/>
    </source>
</evidence>
<evidence type="ECO:0000256" key="1">
    <source>
        <dbReference type="ARBA" id="ARBA00022475"/>
    </source>
</evidence>
<comment type="function">
    <text evidence="10">Cell wall formation. Catalyzes the transfer of a GlcNAc subunit on undecaprenyl-pyrophosphoryl-MurNAc-pentapeptide (lipid intermediate I) to form undecaprenyl-pyrophosphoryl-MurNAc-(pentapeptide)GlcNAc (lipid intermediate II).</text>
</comment>
<dbReference type="Gene3D" id="3.40.50.2000">
    <property type="entry name" value="Glycogen Phosphorylase B"/>
    <property type="match status" value="2"/>
</dbReference>
<feature type="binding site" evidence="10">
    <location>
        <position position="175"/>
    </location>
    <ligand>
        <name>UDP-N-acetyl-alpha-D-glucosamine</name>
        <dbReference type="ChEBI" id="CHEBI:57705"/>
    </ligand>
</feature>
<dbReference type="Pfam" id="PF03033">
    <property type="entry name" value="Glyco_transf_28"/>
    <property type="match status" value="1"/>
</dbReference>
<feature type="binding site" evidence="10">
    <location>
        <begin position="288"/>
        <end position="293"/>
    </location>
    <ligand>
        <name>UDP-N-acetyl-alpha-D-glucosamine</name>
        <dbReference type="ChEBI" id="CHEBI:57705"/>
    </ligand>
</feature>
<name>A0ABV2SMN6_9GAMM</name>
<dbReference type="SUPFAM" id="SSF53756">
    <property type="entry name" value="UDP-Glycosyltransferase/glycogen phosphorylase"/>
    <property type="match status" value="1"/>
</dbReference>
<feature type="binding site" evidence="10">
    <location>
        <begin position="20"/>
        <end position="22"/>
    </location>
    <ligand>
        <name>UDP-N-acetyl-alpha-D-glucosamine</name>
        <dbReference type="ChEBI" id="CHEBI:57705"/>
    </ligand>
</feature>
<evidence type="ECO:0000256" key="10">
    <source>
        <dbReference type="HAMAP-Rule" id="MF_00033"/>
    </source>
</evidence>
<feature type="domain" description="Glycosyl transferase family 28 C-terminal" evidence="12">
    <location>
        <begin position="195"/>
        <end position="361"/>
    </location>
</feature>
<gene>
    <name evidence="10" type="primary">murG</name>
    <name evidence="13" type="ORF">V5J35_003791</name>
</gene>
<accession>A0ABV2SMN6</accession>
<dbReference type="NCBIfam" id="TIGR01133">
    <property type="entry name" value="murG"/>
    <property type="match status" value="1"/>
</dbReference>
<evidence type="ECO:0000256" key="6">
    <source>
        <dbReference type="ARBA" id="ARBA00022984"/>
    </source>
</evidence>
<comment type="subcellular location">
    <subcellularLocation>
        <location evidence="10">Cell membrane</location>
        <topology evidence="10">Peripheral membrane protein</topology>
        <orientation evidence="10">Cytoplasmic side</orientation>
    </subcellularLocation>
</comment>
<dbReference type="EMBL" id="JBEWTB010000002">
    <property type="protein sequence ID" value="MET4758599.1"/>
    <property type="molecule type" value="Genomic_DNA"/>
</dbReference>
<comment type="similarity">
    <text evidence="10">Belongs to the glycosyltransferase 28 family. MurG subfamily.</text>
</comment>
<keyword evidence="6 10" id="KW-0573">Peptidoglycan synthesis</keyword>
<evidence type="ECO:0000256" key="3">
    <source>
        <dbReference type="ARBA" id="ARBA00022676"/>
    </source>
</evidence>
<proteinExistence type="inferred from homology"/>
<keyword evidence="3 10" id="KW-0328">Glycosyltransferase</keyword>
<dbReference type="EC" id="2.4.1.227" evidence="10"/>
<evidence type="ECO:0000256" key="8">
    <source>
        <dbReference type="ARBA" id="ARBA00023306"/>
    </source>
</evidence>
<feature type="binding site" evidence="10">
    <location>
        <position position="269"/>
    </location>
    <ligand>
        <name>UDP-N-acetyl-alpha-D-glucosamine</name>
        <dbReference type="ChEBI" id="CHEBI:57705"/>
    </ligand>
</feature>
<dbReference type="Pfam" id="PF04101">
    <property type="entry name" value="Glyco_tran_28_C"/>
    <property type="match status" value="1"/>
</dbReference>
<feature type="binding site" evidence="10">
    <location>
        <position position="132"/>
    </location>
    <ligand>
        <name>UDP-N-acetyl-alpha-D-glucosamine</name>
        <dbReference type="ChEBI" id="CHEBI:57705"/>
    </ligand>
</feature>
<dbReference type="GO" id="GO:0016757">
    <property type="term" value="F:glycosyltransferase activity"/>
    <property type="evidence" value="ECO:0007669"/>
    <property type="project" value="UniProtKB-KW"/>
</dbReference>
<dbReference type="HAMAP" id="MF_00033">
    <property type="entry name" value="MurG"/>
    <property type="match status" value="1"/>
</dbReference>
<dbReference type="Proteomes" id="UP001549366">
    <property type="component" value="Unassembled WGS sequence"/>
</dbReference>
<evidence type="ECO:0000256" key="4">
    <source>
        <dbReference type="ARBA" id="ARBA00022679"/>
    </source>
</evidence>
<dbReference type="PANTHER" id="PTHR21015:SF22">
    <property type="entry name" value="GLYCOSYLTRANSFERASE"/>
    <property type="match status" value="1"/>
</dbReference>
<reference evidence="13 14" key="1">
    <citation type="submission" date="2024-06" db="EMBL/GenBank/DDBJ databases">
        <title>Genomic Encyclopedia of Type Strains, Phase V (KMG-V): Genome sequencing to study the core and pangenomes of soil and plant-associated prokaryotes.</title>
        <authorList>
            <person name="Whitman W."/>
        </authorList>
    </citation>
    <scope>NUCLEOTIDE SEQUENCE [LARGE SCALE GENOMIC DNA]</scope>
    <source>
        <strain evidence="13 14">NE40</strain>
    </source>
</reference>
<keyword evidence="4 10" id="KW-0808">Transferase</keyword>
<keyword evidence="9 10" id="KW-0961">Cell wall biogenesis/degradation</keyword>
<feature type="domain" description="Glycosyltransferase family 28 N-terminal" evidence="11">
    <location>
        <begin position="13"/>
        <end position="149"/>
    </location>
</feature>
<feature type="binding site" evidence="10">
    <location>
        <position position="314"/>
    </location>
    <ligand>
        <name>UDP-N-acetyl-alpha-D-glucosamine</name>
        <dbReference type="ChEBI" id="CHEBI:57705"/>
    </ligand>
</feature>
<evidence type="ECO:0000259" key="12">
    <source>
        <dbReference type="Pfam" id="PF04101"/>
    </source>
</evidence>
<dbReference type="InterPro" id="IPR004276">
    <property type="entry name" value="GlycoTrans_28_N"/>
</dbReference>
<evidence type="ECO:0000256" key="9">
    <source>
        <dbReference type="ARBA" id="ARBA00023316"/>
    </source>
</evidence>
<evidence type="ECO:0000313" key="13">
    <source>
        <dbReference type="EMBL" id="MET4758599.1"/>
    </source>
</evidence>
<comment type="pathway">
    <text evidence="10">Cell wall biogenesis; peptidoglycan biosynthesis.</text>
</comment>
<feature type="binding site" evidence="10">
    <location>
        <position position="201"/>
    </location>
    <ligand>
        <name>UDP-N-acetyl-alpha-D-glucosamine</name>
        <dbReference type="ChEBI" id="CHEBI:57705"/>
    </ligand>
</feature>
<dbReference type="InterPro" id="IPR006009">
    <property type="entry name" value="GlcNAc_MurG"/>
</dbReference>
<comment type="catalytic activity">
    <reaction evidence="10">
        <text>di-trans,octa-cis-undecaprenyl diphospho-N-acetyl-alpha-D-muramoyl-L-alanyl-D-glutamyl-meso-2,6-diaminopimeloyl-D-alanyl-D-alanine + UDP-N-acetyl-alpha-D-glucosamine = di-trans,octa-cis-undecaprenyl diphospho-[N-acetyl-alpha-D-glucosaminyl-(1-&gt;4)]-N-acetyl-alpha-D-muramoyl-L-alanyl-D-glutamyl-meso-2,6-diaminopimeloyl-D-alanyl-D-alanine + UDP + H(+)</text>
        <dbReference type="Rhea" id="RHEA:31227"/>
        <dbReference type="ChEBI" id="CHEBI:15378"/>
        <dbReference type="ChEBI" id="CHEBI:57705"/>
        <dbReference type="ChEBI" id="CHEBI:58223"/>
        <dbReference type="ChEBI" id="CHEBI:61387"/>
        <dbReference type="ChEBI" id="CHEBI:61388"/>
        <dbReference type="EC" id="2.4.1.227"/>
    </reaction>
</comment>
<keyword evidence="8 10" id="KW-0131">Cell cycle</keyword>
<dbReference type="InterPro" id="IPR007235">
    <property type="entry name" value="Glyco_trans_28_C"/>
</dbReference>
<comment type="caution">
    <text evidence="13">The sequence shown here is derived from an EMBL/GenBank/DDBJ whole genome shotgun (WGS) entry which is preliminary data.</text>
</comment>
<evidence type="ECO:0000256" key="5">
    <source>
        <dbReference type="ARBA" id="ARBA00022960"/>
    </source>
</evidence>
<sequence length="383" mass="41326">MSEHSSAVKKPTIVVMAGGTGGHIFPALATAQELKKRGFAIHWLGTPGSMEAELVPKYGFDISFLPVTGLRGKGLSFLLKAPWRISVSLLRAVRALRQHNPVCVLGMGGYVTGPGGLAARLLGVPLVIHEQNAIAGLTNKVLARISSRVLEAFPGTFQKAGMSSGKVFHTGNPVRNDIQSAVQKLEQRGEAPVRLLVVGGSRGAQVFNQTVPAALSSLKESLKESLKKSPQDATEQPLQVWHQTGKGNLDATRQLYHDHGVDGRVEEFIDDMAEAYDWADLILCRSGALTVSELAVAGRPSILVPYPWAVDDHQTANGHYLVEQSAALMIQQNEFNQGSLARMLQELIENRSRLEQMGAAARSIALPESTRQVAEHCLEVADV</sequence>
<keyword evidence="2 10" id="KW-0132">Cell division</keyword>
<dbReference type="PANTHER" id="PTHR21015">
    <property type="entry name" value="UDP-N-ACETYLGLUCOSAMINE--N-ACETYLMURAMYL-(PENTAPEPTIDE) PYROPHOSPHORYL-UNDECAPRENOL N-ACETYLGLUCOSAMINE TRANSFERASE 1"/>
    <property type="match status" value="1"/>
</dbReference>